<reference evidence="1" key="1">
    <citation type="submission" date="2018-09" db="EMBL/GenBank/DDBJ databases">
        <authorList>
            <person name="Ashton P.M."/>
            <person name="Dallman T."/>
            <person name="Nair S."/>
            <person name="De Pinna E."/>
            <person name="Peters T."/>
            <person name="Grant K."/>
        </authorList>
    </citation>
    <scope>NUCLEOTIDE SEQUENCE [LARGE SCALE GENOMIC DNA]</scope>
    <source>
        <strain evidence="1">412099</strain>
    </source>
</reference>
<accession>A0A3Z6QU89</accession>
<name>A0A3Z6QU89_SALEB</name>
<proteinExistence type="predicted"/>
<dbReference type="AlphaFoldDB" id="A0A3Z6QU89"/>
<protein>
    <submittedName>
        <fullName evidence="1">Uncharacterized protein</fullName>
    </submittedName>
</protein>
<evidence type="ECO:0000313" key="1">
    <source>
        <dbReference type="EMBL" id="EAC0790441.1"/>
    </source>
</evidence>
<comment type="caution">
    <text evidence="1">The sequence shown here is derived from an EMBL/GenBank/DDBJ whole genome shotgun (WGS) entry which is preliminary data.</text>
</comment>
<dbReference type="Proteomes" id="UP000839631">
    <property type="component" value="Unassembled WGS sequence"/>
</dbReference>
<gene>
    <name evidence="1" type="ORF">D6K54_27700</name>
</gene>
<dbReference type="EMBL" id="AAAGSE010000088">
    <property type="protein sequence ID" value="EAC0790441.1"/>
    <property type="molecule type" value="Genomic_DNA"/>
</dbReference>
<sequence>MLYQTTISHAVNADGERVNIRTPGLRDGDLFLCEYCGSTLQLITDQGGIRRFIHTLHNNLATVKAVNCPQLPGERKRRMASPTVTGNWQCRVCHSRWYGDKRCPGCDDWVSSVPVLQQQVCRYF</sequence>
<organism evidence="1">
    <name type="scientific">Salmonella enterica subsp. enterica serovar Java</name>
    <dbReference type="NCBI Taxonomy" id="224729"/>
    <lineage>
        <taxon>Bacteria</taxon>
        <taxon>Pseudomonadati</taxon>
        <taxon>Pseudomonadota</taxon>
        <taxon>Gammaproteobacteria</taxon>
        <taxon>Enterobacterales</taxon>
        <taxon>Enterobacteriaceae</taxon>
        <taxon>Salmonella</taxon>
    </lineage>
</organism>